<dbReference type="KEGG" id="tsy:THSYN_15990"/>
<evidence type="ECO:0000313" key="2">
    <source>
        <dbReference type="EMBL" id="AUB82301.1"/>
    </source>
</evidence>
<dbReference type="OrthoDB" id="5766736at2"/>
<organism evidence="2 3">
    <name type="scientific">Candidatus Thiodictyon syntrophicum</name>
    <dbReference type="NCBI Taxonomy" id="1166950"/>
    <lineage>
        <taxon>Bacteria</taxon>
        <taxon>Pseudomonadati</taxon>
        <taxon>Pseudomonadota</taxon>
        <taxon>Gammaproteobacteria</taxon>
        <taxon>Chromatiales</taxon>
        <taxon>Chromatiaceae</taxon>
        <taxon>Thiodictyon</taxon>
    </lineage>
</organism>
<dbReference type="EMBL" id="CP020370">
    <property type="protein sequence ID" value="AUB82301.1"/>
    <property type="molecule type" value="Genomic_DNA"/>
</dbReference>
<proteinExistence type="predicted"/>
<feature type="transmembrane region" description="Helical" evidence="1">
    <location>
        <begin position="190"/>
        <end position="213"/>
    </location>
</feature>
<protein>
    <submittedName>
        <fullName evidence="2">Uncharacterized protein</fullName>
    </submittedName>
</protein>
<sequence>MGFFLKRYGTALRSHKQWALLALLPLALYLIVAAIAGVTYRVSQDFAPYSADLPLAASTSPIATIKLNKVVTEPDLLFLDAVALTQLQKTLGRQTDDRLPVDDGELRRVARRALSLSTTGDSGIRLSYAGRDLALGRLLVAFYSDRLMKRIADGATRARSGLAAAPPEFQPTGAIVVVGERSVWSAERRWPAAGVLLLSSLGVLALIAVFELADPSFKSERQIARYLGVPVLGALPDADPLVRTLPGVTDDSRIV</sequence>
<evidence type="ECO:0000256" key="1">
    <source>
        <dbReference type="SAM" id="Phobius"/>
    </source>
</evidence>
<keyword evidence="1" id="KW-0472">Membrane</keyword>
<evidence type="ECO:0000313" key="3">
    <source>
        <dbReference type="Proteomes" id="UP000232638"/>
    </source>
</evidence>
<feature type="transmembrane region" description="Helical" evidence="1">
    <location>
        <begin position="20"/>
        <end position="40"/>
    </location>
</feature>
<dbReference type="Proteomes" id="UP000232638">
    <property type="component" value="Chromosome"/>
</dbReference>
<dbReference type="RefSeq" id="WP_100920037.1">
    <property type="nucleotide sequence ID" value="NZ_CP020370.1"/>
</dbReference>
<keyword evidence="1" id="KW-1133">Transmembrane helix</keyword>
<gene>
    <name evidence="2" type="ORF">THSYN_15990</name>
</gene>
<keyword evidence="3" id="KW-1185">Reference proteome</keyword>
<accession>A0A2K8UB63</accession>
<reference evidence="2 3" key="1">
    <citation type="submission" date="2017-03" db="EMBL/GenBank/DDBJ databases">
        <title>Complete genome sequence of Candidatus 'Thiodictyon syntrophicum' sp. nov. strain Cad16T, a photolithoautotroph purple sulfur bacterium isolated from an alpine meromictic lake.</title>
        <authorList>
            <person name="Luedin S.M."/>
            <person name="Pothier J.F."/>
            <person name="Danza F."/>
            <person name="Storelli N."/>
            <person name="Wittwer M."/>
            <person name="Tonolla M."/>
        </authorList>
    </citation>
    <scope>NUCLEOTIDE SEQUENCE [LARGE SCALE GENOMIC DNA]</scope>
    <source>
        <strain evidence="2 3">Cad16T</strain>
    </source>
</reference>
<keyword evidence="1" id="KW-0812">Transmembrane</keyword>
<dbReference type="AlphaFoldDB" id="A0A2K8UB63"/>
<name>A0A2K8UB63_9GAMM</name>